<keyword evidence="6 7" id="KW-0472">Membrane</keyword>
<keyword evidence="9" id="KW-1185">Reference proteome</keyword>
<reference evidence="8 9" key="1">
    <citation type="submission" date="2013-08" db="EMBL/GenBank/DDBJ databases">
        <title>The genome sequence of Skermanella stibiiresistens.</title>
        <authorList>
            <person name="Zhu W."/>
            <person name="Wang G."/>
        </authorList>
    </citation>
    <scope>NUCLEOTIDE SEQUENCE [LARGE SCALE GENOMIC DNA]</scope>
    <source>
        <strain evidence="8 9">SB22</strain>
    </source>
</reference>
<dbReference type="EMBL" id="AVFL01000014">
    <property type="protein sequence ID" value="EWY39075.1"/>
    <property type="molecule type" value="Genomic_DNA"/>
</dbReference>
<dbReference type="Proteomes" id="UP000019486">
    <property type="component" value="Unassembled WGS sequence"/>
</dbReference>
<dbReference type="Pfam" id="PF07681">
    <property type="entry name" value="DoxX"/>
    <property type="match status" value="1"/>
</dbReference>
<proteinExistence type="inferred from homology"/>
<evidence type="ECO:0000256" key="7">
    <source>
        <dbReference type="SAM" id="Phobius"/>
    </source>
</evidence>
<accession>W9GYR2</accession>
<dbReference type="InterPro" id="IPR051907">
    <property type="entry name" value="DoxX-like_oxidoreductase"/>
</dbReference>
<dbReference type="PATRIC" id="fig|1385369.3.peg.3921"/>
<dbReference type="STRING" id="1385369.N825_08715"/>
<evidence type="ECO:0000256" key="3">
    <source>
        <dbReference type="ARBA" id="ARBA00022475"/>
    </source>
</evidence>
<dbReference type="InterPro" id="IPR032808">
    <property type="entry name" value="DoxX"/>
</dbReference>
<evidence type="ECO:0000256" key="5">
    <source>
        <dbReference type="ARBA" id="ARBA00022989"/>
    </source>
</evidence>
<protein>
    <submittedName>
        <fullName evidence="8">DoxX family protein</fullName>
    </submittedName>
</protein>
<dbReference type="PANTHER" id="PTHR33452:SF1">
    <property type="entry name" value="INNER MEMBRANE PROTEIN YPHA-RELATED"/>
    <property type="match status" value="1"/>
</dbReference>
<evidence type="ECO:0000313" key="9">
    <source>
        <dbReference type="Proteomes" id="UP000019486"/>
    </source>
</evidence>
<dbReference type="AlphaFoldDB" id="W9GYR2"/>
<keyword evidence="4 7" id="KW-0812">Transmembrane</keyword>
<feature type="transmembrane region" description="Helical" evidence="7">
    <location>
        <begin position="72"/>
        <end position="94"/>
    </location>
</feature>
<comment type="similarity">
    <text evidence="2">Belongs to the DoxX family.</text>
</comment>
<evidence type="ECO:0000256" key="4">
    <source>
        <dbReference type="ARBA" id="ARBA00022692"/>
    </source>
</evidence>
<evidence type="ECO:0000256" key="2">
    <source>
        <dbReference type="ARBA" id="ARBA00006679"/>
    </source>
</evidence>
<evidence type="ECO:0000256" key="6">
    <source>
        <dbReference type="ARBA" id="ARBA00023136"/>
    </source>
</evidence>
<sequence length="157" mass="16320">MMSVTTATAPSQSSLVATLDRLSVLSYPLIRVTAGLLLMPHGAQKLFGLFGGYGLAATGEFFGAKLGLQPGILFAGLAGFIEFFGGLALVLGLLTRPAAVGVLTLMAVAVFSVHLPSGFFWTAGGYEYPLMWGLLAVAIVLKGGGRYSLDRKLGLPL</sequence>
<organism evidence="8 9">
    <name type="scientific">Skermanella stibiiresistens SB22</name>
    <dbReference type="NCBI Taxonomy" id="1385369"/>
    <lineage>
        <taxon>Bacteria</taxon>
        <taxon>Pseudomonadati</taxon>
        <taxon>Pseudomonadota</taxon>
        <taxon>Alphaproteobacteria</taxon>
        <taxon>Rhodospirillales</taxon>
        <taxon>Azospirillaceae</taxon>
        <taxon>Skermanella</taxon>
    </lineage>
</organism>
<comment type="subcellular location">
    <subcellularLocation>
        <location evidence="1">Cell membrane</location>
        <topology evidence="1">Multi-pass membrane protein</topology>
    </subcellularLocation>
</comment>
<feature type="transmembrane region" description="Helical" evidence="7">
    <location>
        <begin position="46"/>
        <end position="66"/>
    </location>
</feature>
<name>W9GYR2_9PROT</name>
<dbReference type="OrthoDB" id="5398343at2"/>
<dbReference type="GO" id="GO:0005886">
    <property type="term" value="C:plasma membrane"/>
    <property type="evidence" value="ECO:0007669"/>
    <property type="project" value="UniProtKB-SubCell"/>
</dbReference>
<evidence type="ECO:0000313" key="8">
    <source>
        <dbReference type="EMBL" id="EWY39075.1"/>
    </source>
</evidence>
<evidence type="ECO:0000256" key="1">
    <source>
        <dbReference type="ARBA" id="ARBA00004651"/>
    </source>
</evidence>
<keyword evidence="5 7" id="KW-1133">Transmembrane helix</keyword>
<feature type="transmembrane region" description="Helical" evidence="7">
    <location>
        <begin position="130"/>
        <end position="149"/>
    </location>
</feature>
<gene>
    <name evidence="8" type="ORF">N825_08715</name>
</gene>
<dbReference type="PANTHER" id="PTHR33452">
    <property type="entry name" value="OXIDOREDUCTASE CATD-RELATED"/>
    <property type="match status" value="1"/>
</dbReference>
<feature type="transmembrane region" description="Helical" evidence="7">
    <location>
        <begin position="101"/>
        <end position="124"/>
    </location>
</feature>
<comment type="caution">
    <text evidence="8">The sequence shown here is derived from an EMBL/GenBank/DDBJ whole genome shotgun (WGS) entry which is preliminary data.</text>
</comment>
<keyword evidence="3" id="KW-1003">Cell membrane</keyword>